<protein>
    <recommendedName>
        <fullName evidence="6">Phosphofructokinase</fullName>
    </recommendedName>
</protein>
<evidence type="ECO:0000256" key="3">
    <source>
        <dbReference type="ARBA" id="ARBA00022741"/>
    </source>
</evidence>
<dbReference type="PIRSF" id="PIRSF000535">
    <property type="entry name" value="1PFK/6PFK/LacC"/>
    <property type="match status" value="1"/>
</dbReference>
<dbReference type="InterPro" id="IPR017583">
    <property type="entry name" value="Tagatose/fructose_Pkinase"/>
</dbReference>
<proteinExistence type="inferred from homology"/>
<dbReference type="Gene3D" id="3.40.1190.20">
    <property type="match status" value="1"/>
</dbReference>
<dbReference type="PANTHER" id="PTHR46566:SF2">
    <property type="entry name" value="ATP-DEPENDENT 6-PHOSPHOFRUCTOKINASE ISOZYME 2"/>
    <property type="match status" value="1"/>
</dbReference>
<keyword evidence="9" id="KW-1185">Reference proteome</keyword>
<dbReference type="OrthoDB" id="9801219at2"/>
<keyword evidence="4 8" id="KW-0418">Kinase</keyword>
<evidence type="ECO:0000256" key="5">
    <source>
        <dbReference type="ARBA" id="ARBA00022840"/>
    </source>
</evidence>
<dbReference type="Proteomes" id="UP000320593">
    <property type="component" value="Unassembled WGS sequence"/>
</dbReference>
<keyword evidence="3" id="KW-0547">Nucleotide-binding</keyword>
<dbReference type="RefSeq" id="WP_145340620.1">
    <property type="nucleotide sequence ID" value="NZ_SMLY01000087.1"/>
</dbReference>
<keyword evidence="2 6" id="KW-0808">Transferase</keyword>
<dbReference type="PROSITE" id="PS00583">
    <property type="entry name" value="PFKB_KINASES_1"/>
    <property type="match status" value="1"/>
</dbReference>
<dbReference type="CDD" id="cd01164">
    <property type="entry name" value="FruK_PfkB_like"/>
    <property type="match status" value="1"/>
</dbReference>
<evidence type="ECO:0000256" key="2">
    <source>
        <dbReference type="ARBA" id="ARBA00022679"/>
    </source>
</evidence>
<comment type="similarity">
    <text evidence="1 6">Belongs to the carbohydrate kinase PfkB family.</text>
</comment>
<evidence type="ECO:0000256" key="6">
    <source>
        <dbReference type="PIRNR" id="PIRNR000535"/>
    </source>
</evidence>
<organism evidence="8 9">
    <name type="scientific">Roseibium hamelinense</name>
    <dbReference type="NCBI Taxonomy" id="150831"/>
    <lineage>
        <taxon>Bacteria</taxon>
        <taxon>Pseudomonadati</taxon>
        <taxon>Pseudomonadota</taxon>
        <taxon>Alphaproteobacteria</taxon>
        <taxon>Hyphomicrobiales</taxon>
        <taxon>Stappiaceae</taxon>
        <taxon>Roseibium</taxon>
    </lineage>
</organism>
<evidence type="ECO:0000259" key="7">
    <source>
        <dbReference type="Pfam" id="PF00294"/>
    </source>
</evidence>
<feature type="domain" description="Carbohydrate kinase PfkB" evidence="7">
    <location>
        <begin position="13"/>
        <end position="296"/>
    </location>
</feature>
<evidence type="ECO:0000313" key="8">
    <source>
        <dbReference type="EMBL" id="TWI93122.1"/>
    </source>
</evidence>
<comment type="caution">
    <text evidence="8">The sequence shown here is derived from an EMBL/GenBank/DDBJ whole genome shotgun (WGS) entry which is preliminary data.</text>
</comment>
<sequence>MSSILAIALNPTVDVSCDTARIQPMHKIRTTNPRHHPGGGGVNVARVLTALGERPALAYCQGGAAGSLLHDFLKQTSIDLHSFQIAGDVRLAFSVLEETSGFEYRFVPEGPTVSEAELAHLFDFLKRSNAGYVIASGSLPLGAPVDTYARMAEIAREKGARFVLDTSGPALTEALKRGPVFLFKPSIGELQKLAGRELSEKDAIEEADRLVTSGIVEFVALTLGTKGALLVGNGICERVPAIHVAAKSAVGAGDSFVAAMVFALNQGHGIKEAFRFAVCTGAAAAMTSGTNLCNPADVEMLYLADCKTRKTLPAIKIGAS</sequence>
<dbReference type="GO" id="GO:0005829">
    <property type="term" value="C:cytosol"/>
    <property type="evidence" value="ECO:0007669"/>
    <property type="project" value="TreeGrafter"/>
</dbReference>
<reference evidence="8 9" key="1">
    <citation type="submission" date="2019-07" db="EMBL/GenBank/DDBJ databases">
        <title>Genomic Encyclopedia of Archaeal and Bacterial Type Strains, Phase II (KMG-II): from individual species to whole genera.</title>
        <authorList>
            <person name="Goeker M."/>
        </authorList>
    </citation>
    <scope>NUCLEOTIDE SEQUENCE [LARGE SCALE GENOMIC DNA]</scope>
    <source>
        <strain evidence="8 9">ATCC BAA-252</strain>
    </source>
</reference>
<keyword evidence="5" id="KW-0067">ATP-binding</keyword>
<dbReference type="InterPro" id="IPR002173">
    <property type="entry name" value="Carboh/pur_kinase_PfkB_CS"/>
</dbReference>
<dbReference type="EMBL" id="VLLF01000001">
    <property type="protein sequence ID" value="TWI93122.1"/>
    <property type="molecule type" value="Genomic_DNA"/>
</dbReference>
<dbReference type="Pfam" id="PF00294">
    <property type="entry name" value="PfkB"/>
    <property type="match status" value="1"/>
</dbReference>
<dbReference type="SUPFAM" id="SSF53613">
    <property type="entry name" value="Ribokinase-like"/>
    <property type="match status" value="1"/>
</dbReference>
<dbReference type="GO" id="GO:0005524">
    <property type="term" value="F:ATP binding"/>
    <property type="evidence" value="ECO:0007669"/>
    <property type="project" value="UniProtKB-KW"/>
</dbReference>
<dbReference type="AlphaFoldDB" id="A0A562THS6"/>
<evidence type="ECO:0000256" key="4">
    <source>
        <dbReference type="ARBA" id="ARBA00022777"/>
    </source>
</evidence>
<evidence type="ECO:0000313" key="9">
    <source>
        <dbReference type="Proteomes" id="UP000320593"/>
    </source>
</evidence>
<dbReference type="InterPro" id="IPR029056">
    <property type="entry name" value="Ribokinase-like"/>
</dbReference>
<dbReference type="NCBIfam" id="TIGR03168">
    <property type="entry name" value="1-PFK"/>
    <property type="match status" value="1"/>
</dbReference>
<name>A0A562THS6_9HYPH</name>
<dbReference type="PANTHER" id="PTHR46566">
    <property type="entry name" value="1-PHOSPHOFRUCTOKINASE-RELATED"/>
    <property type="match status" value="1"/>
</dbReference>
<dbReference type="GO" id="GO:0003872">
    <property type="term" value="F:6-phosphofructokinase activity"/>
    <property type="evidence" value="ECO:0007669"/>
    <property type="project" value="TreeGrafter"/>
</dbReference>
<dbReference type="InterPro" id="IPR011611">
    <property type="entry name" value="PfkB_dom"/>
</dbReference>
<evidence type="ECO:0000256" key="1">
    <source>
        <dbReference type="ARBA" id="ARBA00010688"/>
    </source>
</evidence>
<gene>
    <name evidence="8" type="ORF">JM93_00677</name>
</gene>
<accession>A0A562THS6</accession>